<keyword evidence="5" id="KW-0184">Conjugation</keyword>
<evidence type="ECO:0000256" key="6">
    <source>
        <dbReference type="ARBA" id="ARBA00023125"/>
    </source>
</evidence>
<dbReference type="SUPFAM" id="SSF47598">
    <property type="entry name" value="Ribbon-helix-helix"/>
    <property type="match status" value="1"/>
</dbReference>
<dbReference type="GO" id="GO:0003677">
    <property type="term" value="F:DNA binding"/>
    <property type="evidence" value="ECO:0007669"/>
    <property type="project" value="UniProtKB-KW"/>
</dbReference>
<accession>A0A1E3X5F8</accession>
<gene>
    <name evidence="7" type="ORF">SCARUB_04080</name>
</gene>
<dbReference type="Gene3D" id="1.10.1220.10">
    <property type="entry name" value="Met repressor-like"/>
    <property type="match status" value="1"/>
</dbReference>
<name>A0A1E3X5F8_9BACT</name>
<evidence type="ECO:0000256" key="3">
    <source>
        <dbReference type="ARBA" id="ARBA00020541"/>
    </source>
</evidence>
<keyword evidence="6" id="KW-0238">DNA-binding</keyword>
<dbReference type="InterPro" id="IPR010985">
    <property type="entry name" value="Ribbon_hlx_hlx"/>
</dbReference>
<evidence type="ECO:0000256" key="5">
    <source>
        <dbReference type="ARBA" id="ARBA00022971"/>
    </source>
</evidence>
<dbReference type="InterPro" id="IPR008876">
    <property type="entry name" value="TraY"/>
</dbReference>
<evidence type="ECO:0000256" key="1">
    <source>
        <dbReference type="ARBA" id="ARBA00004496"/>
    </source>
</evidence>
<dbReference type="GO" id="GO:0006355">
    <property type="term" value="P:regulation of DNA-templated transcription"/>
    <property type="evidence" value="ECO:0007669"/>
    <property type="project" value="InterPro"/>
</dbReference>
<evidence type="ECO:0000256" key="2">
    <source>
        <dbReference type="ARBA" id="ARBA00007183"/>
    </source>
</evidence>
<dbReference type="Pfam" id="PF05509">
    <property type="entry name" value="TraY"/>
    <property type="match status" value="1"/>
</dbReference>
<proteinExistence type="inferred from homology"/>
<comment type="subcellular location">
    <subcellularLocation>
        <location evidence="1">Cytoplasm</location>
    </subcellularLocation>
</comment>
<dbReference type="AlphaFoldDB" id="A0A1E3X5F8"/>
<organism evidence="7 8">
    <name type="scientific">Candidatus Scalindua rubra</name>
    <dbReference type="NCBI Taxonomy" id="1872076"/>
    <lineage>
        <taxon>Bacteria</taxon>
        <taxon>Pseudomonadati</taxon>
        <taxon>Planctomycetota</taxon>
        <taxon>Candidatus Brocadiia</taxon>
        <taxon>Candidatus Brocadiales</taxon>
        <taxon>Candidatus Scalinduaceae</taxon>
        <taxon>Candidatus Scalindua</taxon>
    </lineage>
</organism>
<dbReference type="Proteomes" id="UP000094056">
    <property type="component" value="Unassembled WGS sequence"/>
</dbReference>
<sequence length="43" mass="5230">MYTMRMDQTLKEKLEKLAKKDDRSLANYINFVLKQHVKEKEKS</sequence>
<evidence type="ECO:0000313" key="7">
    <source>
        <dbReference type="EMBL" id="ODS30799.1"/>
    </source>
</evidence>
<dbReference type="GO" id="GO:0005737">
    <property type="term" value="C:cytoplasm"/>
    <property type="evidence" value="ECO:0007669"/>
    <property type="project" value="UniProtKB-SubCell"/>
</dbReference>
<comment type="caution">
    <text evidence="7">The sequence shown here is derived from an EMBL/GenBank/DDBJ whole genome shotgun (WGS) entry which is preliminary data.</text>
</comment>
<reference evidence="7 8" key="1">
    <citation type="submission" date="2016-07" db="EMBL/GenBank/DDBJ databases">
        <title>Draft genome of Scalindua rubra, obtained from a brine-seawater interface in the Red Sea, sheds light on salt adaptation in anammox bacteria.</title>
        <authorList>
            <person name="Speth D.R."/>
            <person name="Lagkouvardos I."/>
            <person name="Wang Y."/>
            <person name="Qian P.-Y."/>
            <person name="Dutilh B.E."/>
            <person name="Jetten M.S."/>
        </authorList>
    </citation>
    <scope>NUCLEOTIDE SEQUENCE [LARGE SCALE GENOMIC DNA]</scope>
    <source>
        <strain evidence="7">BSI-1</strain>
    </source>
</reference>
<evidence type="ECO:0000256" key="4">
    <source>
        <dbReference type="ARBA" id="ARBA00022490"/>
    </source>
</evidence>
<keyword evidence="4" id="KW-0963">Cytoplasm</keyword>
<dbReference type="EMBL" id="MAYW01000174">
    <property type="protein sequence ID" value="ODS30799.1"/>
    <property type="molecule type" value="Genomic_DNA"/>
</dbReference>
<evidence type="ECO:0000313" key="8">
    <source>
        <dbReference type="Proteomes" id="UP000094056"/>
    </source>
</evidence>
<protein>
    <recommendedName>
        <fullName evidence="3">Relaxosome protein TraY</fullName>
    </recommendedName>
</protein>
<dbReference type="InterPro" id="IPR013321">
    <property type="entry name" value="Arc_rbn_hlx_hlx"/>
</dbReference>
<comment type="similarity">
    <text evidence="2">Belongs to the TraY family.</text>
</comment>